<dbReference type="GO" id="GO:0006096">
    <property type="term" value="P:glycolytic process"/>
    <property type="evidence" value="ECO:0007669"/>
    <property type="project" value="UniProtKB-KW"/>
</dbReference>
<organism evidence="6 7">
    <name type="scientific">Lichenifustis flavocetrariae</name>
    <dbReference type="NCBI Taxonomy" id="2949735"/>
    <lineage>
        <taxon>Bacteria</taxon>
        <taxon>Pseudomonadati</taxon>
        <taxon>Pseudomonadota</taxon>
        <taxon>Alphaproteobacteria</taxon>
        <taxon>Hyphomicrobiales</taxon>
        <taxon>Lichenihabitantaceae</taxon>
        <taxon>Lichenifustis</taxon>
    </lineage>
</organism>
<evidence type="ECO:0000256" key="4">
    <source>
        <dbReference type="ARBA" id="ARBA00022842"/>
    </source>
</evidence>
<keyword evidence="1" id="KW-0808">Transferase</keyword>
<dbReference type="GO" id="GO:0016301">
    <property type="term" value="F:kinase activity"/>
    <property type="evidence" value="ECO:0007669"/>
    <property type="project" value="UniProtKB-KW"/>
</dbReference>
<reference evidence="6" key="1">
    <citation type="submission" date="2022-05" db="EMBL/GenBank/DDBJ databases">
        <authorList>
            <person name="Pankratov T."/>
        </authorList>
    </citation>
    <scope>NUCLEOTIDE SEQUENCE</scope>
    <source>
        <strain evidence="6">BP6-180914</strain>
    </source>
</reference>
<keyword evidence="2" id="KW-0479">Metal-binding</keyword>
<dbReference type="GO" id="GO:0016773">
    <property type="term" value="F:phosphotransferase activity, alcohol group as acceptor"/>
    <property type="evidence" value="ECO:0007669"/>
    <property type="project" value="InterPro"/>
</dbReference>
<evidence type="ECO:0000313" key="7">
    <source>
        <dbReference type="Proteomes" id="UP001165667"/>
    </source>
</evidence>
<keyword evidence="7" id="KW-1185">Reference proteome</keyword>
<sequence>MHDMQALLDASDPHAAAFAALLLGRAEAGVGGEVAVDWPEGPGWLATHVPMVTSLGGTGPHAAWVLSTLGAPALLCLGDRSSFMLEHVPPGILLAEGGRIGLAAEVAPRGVRRPAIFIFEYTAGRAVGPLIPRRSSRIIVRFHNLGLEDDPDFDALTPSLAPQAGAGLLSGYSAVPADDLDRELARTMALGRRWRAAGLQTIHLELAGYDSLDLVERVLASSRGVATSVGMSHSELIAIDGRDGDPAAAMRRLGERTGFDRVCVHADHWAAAVTKRDPDVEMQALMTGCLLASARAEAGKPVLPSALGPSARFHDLPMPEHARHGEWQAVACASPYLERPLTTLGLGDTFTAGCLLALGQERAAEEKRDRATA</sequence>
<dbReference type="Gene3D" id="3.40.1190.20">
    <property type="match status" value="1"/>
</dbReference>
<comment type="caution">
    <text evidence="6">The sequence shown here is derived from an EMBL/GenBank/DDBJ whole genome shotgun (WGS) entry which is preliminary data.</text>
</comment>
<dbReference type="SUPFAM" id="SSF53613">
    <property type="entry name" value="Ribokinase-like"/>
    <property type="match status" value="1"/>
</dbReference>
<keyword evidence="4" id="KW-0460">Magnesium</keyword>
<dbReference type="EMBL" id="JAMOIM010000006">
    <property type="protein sequence ID" value="MCW6508652.1"/>
    <property type="molecule type" value="Genomic_DNA"/>
</dbReference>
<dbReference type="Gene3D" id="3.30.1110.20">
    <property type="match status" value="1"/>
</dbReference>
<evidence type="ECO:0000256" key="3">
    <source>
        <dbReference type="ARBA" id="ARBA00022777"/>
    </source>
</evidence>
<dbReference type="InterPro" id="IPR007666">
    <property type="entry name" value="ADP_PFK/GK"/>
</dbReference>
<dbReference type="Proteomes" id="UP001165667">
    <property type="component" value="Unassembled WGS sequence"/>
</dbReference>
<dbReference type="GO" id="GO:0046872">
    <property type="term" value="F:metal ion binding"/>
    <property type="evidence" value="ECO:0007669"/>
    <property type="project" value="UniProtKB-KW"/>
</dbReference>
<dbReference type="Pfam" id="PF04587">
    <property type="entry name" value="ADP_PFK_GK"/>
    <property type="match status" value="1"/>
</dbReference>
<keyword evidence="3" id="KW-0418">Kinase</keyword>
<name>A0AA41Z3L3_9HYPH</name>
<gene>
    <name evidence="6" type="ORF">M8523_11545</name>
</gene>
<keyword evidence="5" id="KW-0324">Glycolysis</keyword>
<evidence type="ECO:0000256" key="2">
    <source>
        <dbReference type="ARBA" id="ARBA00022723"/>
    </source>
</evidence>
<proteinExistence type="predicted"/>
<evidence type="ECO:0000256" key="5">
    <source>
        <dbReference type="ARBA" id="ARBA00023152"/>
    </source>
</evidence>
<evidence type="ECO:0000256" key="1">
    <source>
        <dbReference type="ARBA" id="ARBA00022679"/>
    </source>
</evidence>
<evidence type="ECO:0000313" key="6">
    <source>
        <dbReference type="EMBL" id="MCW6508652.1"/>
    </source>
</evidence>
<protein>
    <submittedName>
        <fullName evidence="6">ADP-dependent glucokinase/phosphofructokinase</fullName>
    </submittedName>
</protein>
<dbReference type="AlphaFoldDB" id="A0AA41Z3L3"/>
<accession>A0AA41Z3L3</accession>
<dbReference type="InterPro" id="IPR029056">
    <property type="entry name" value="Ribokinase-like"/>
</dbReference>